<evidence type="ECO:0000313" key="6">
    <source>
        <dbReference type="Proteomes" id="UP000319976"/>
    </source>
</evidence>
<dbReference type="KEGG" id="chya:V22_24860"/>
<dbReference type="PROSITE" id="PS50949">
    <property type="entry name" value="HTH_GNTR"/>
    <property type="match status" value="1"/>
</dbReference>
<dbReference type="SMART" id="SM00345">
    <property type="entry name" value="HTH_GNTR"/>
    <property type="match status" value="1"/>
</dbReference>
<dbReference type="PANTHER" id="PTHR43537">
    <property type="entry name" value="TRANSCRIPTIONAL REGULATOR, GNTR FAMILY"/>
    <property type="match status" value="1"/>
</dbReference>
<sequence length="221" mass="24984">MQICQRLLMGIFLHTYEAGQKLTVQPLAEQLNVSRTPVREALMELESLGLVDLLPNKGAVVRPFGPNEVREIFHVRRVLEREAAYCAAGTIPVSILEELRSKLKELIAAKKNTLYGSATRELDKKLHSIIAQHCGNQRLLKEISRYSTIYQALADAYYMLLESSERYLRPEENEEHLAIVEALLLGNSEKARDAMEFHLGQAVEAYIGDRFIGSDDSLENN</sequence>
<dbReference type="Gene3D" id="1.10.10.10">
    <property type="entry name" value="Winged helix-like DNA-binding domain superfamily/Winged helix DNA-binding domain"/>
    <property type="match status" value="1"/>
</dbReference>
<evidence type="ECO:0000256" key="3">
    <source>
        <dbReference type="ARBA" id="ARBA00023163"/>
    </source>
</evidence>
<dbReference type="AlphaFoldDB" id="A0A517TA49"/>
<evidence type="ECO:0000313" key="5">
    <source>
        <dbReference type="EMBL" id="QDT65239.1"/>
    </source>
</evidence>
<dbReference type="PRINTS" id="PR00035">
    <property type="entry name" value="HTHGNTR"/>
</dbReference>
<dbReference type="GO" id="GO:0003677">
    <property type="term" value="F:DNA binding"/>
    <property type="evidence" value="ECO:0007669"/>
    <property type="project" value="UniProtKB-KW"/>
</dbReference>
<dbReference type="SMART" id="SM00895">
    <property type="entry name" value="FCD"/>
    <property type="match status" value="1"/>
</dbReference>
<dbReference type="SUPFAM" id="SSF48008">
    <property type="entry name" value="GntR ligand-binding domain-like"/>
    <property type="match status" value="1"/>
</dbReference>
<evidence type="ECO:0000259" key="4">
    <source>
        <dbReference type="PROSITE" id="PS50949"/>
    </source>
</evidence>
<dbReference type="InterPro" id="IPR036388">
    <property type="entry name" value="WH-like_DNA-bd_sf"/>
</dbReference>
<gene>
    <name evidence="5" type="primary">lutR</name>
    <name evidence="5" type="ORF">V22_24860</name>
</gene>
<dbReference type="InterPro" id="IPR011711">
    <property type="entry name" value="GntR_C"/>
</dbReference>
<protein>
    <submittedName>
        <fullName evidence="5">HTH-type transcriptional regulator LutR</fullName>
    </submittedName>
</protein>
<name>A0A517TA49_9PLAN</name>
<dbReference type="Proteomes" id="UP000319976">
    <property type="component" value="Chromosome"/>
</dbReference>
<proteinExistence type="predicted"/>
<dbReference type="GO" id="GO:0003700">
    <property type="term" value="F:DNA-binding transcription factor activity"/>
    <property type="evidence" value="ECO:0007669"/>
    <property type="project" value="InterPro"/>
</dbReference>
<dbReference type="EMBL" id="CP036316">
    <property type="protein sequence ID" value="QDT65239.1"/>
    <property type="molecule type" value="Genomic_DNA"/>
</dbReference>
<keyword evidence="1" id="KW-0805">Transcription regulation</keyword>
<reference evidence="5 6" key="1">
    <citation type="submission" date="2019-02" db="EMBL/GenBank/DDBJ databases">
        <title>Deep-cultivation of Planctomycetes and their phenomic and genomic characterization uncovers novel biology.</title>
        <authorList>
            <person name="Wiegand S."/>
            <person name="Jogler M."/>
            <person name="Boedeker C."/>
            <person name="Pinto D."/>
            <person name="Vollmers J."/>
            <person name="Rivas-Marin E."/>
            <person name="Kohn T."/>
            <person name="Peeters S.H."/>
            <person name="Heuer A."/>
            <person name="Rast P."/>
            <person name="Oberbeckmann S."/>
            <person name="Bunk B."/>
            <person name="Jeske O."/>
            <person name="Meyerdierks A."/>
            <person name="Storesund J.E."/>
            <person name="Kallscheuer N."/>
            <person name="Luecker S."/>
            <person name="Lage O.M."/>
            <person name="Pohl T."/>
            <person name="Merkel B.J."/>
            <person name="Hornburger P."/>
            <person name="Mueller R.-W."/>
            <person name="Bruemmer F."/>
            <person name="Labrenz M."/>
            <person name="Spormann A.M."/>
            <person name="Op den Camp H."/>
            <person name="Overmann J."/>
            <person name="Amann R."/>
            <person name="Jetten M.S.M."/>
            <person name="Mascher T."/>
            <person name="Medema M.H."/>
            <person name="Devos D.P."/>
            <person name="Kaster A.-K."/>
            <person name="Ovreas L."/>
            <person name="Rohde M."/>
            <person name="Galperin M.Y."/>
            <person name="Jogler C."/>
        </authorList>
    </citation>
    <scope>NUCLEOTIDE SEQUENCE [LARGE SCALE GENOMIC DNA]</scope>
    <source>
        <strain evidence="5 6">V22</strain>
    </source>
</reference>
<dbReference type="Pfam" id="PF00392">
    <property type="entry name" value="GntR"/>
    <property type="match status" value="1"/>
</dbReference>
<dbReference type="SUPFAM" id="SSF46785">
    <property type="entry name" value="Winged helix' DNA-binding domain"/>
    <property type="match status" value="1"/>
</dbReference>
<dbReference type="InterPro" id="IPR000524">
    <property type="entry name" value="Tscrpt_reg_HTH_GntR"/>
</dbReference>
<organism evidence="5 6">
    <name type="scientific">Calycomorphotria hydatis</name>
    <dbReference type="NCBI Taxonomy" id="2528027"/>
    <lineage>
        <taxon>Bacteria</taxon>
        <taxon>Pseudomonadati</taxon>
        <taxon>Planctomycetota</taxon>
        <taxon>Planctomycetia</taxon>
        <taxon>Planctomycetales</taxon>
        <taxon>Planctomycetaceae</taxon>
        <taxon>Calycomorphotria</taxon>
    </lineage>
</organism>
<dbReference type="InterPro" id="IPR036390">
    <property type="entry name" value="WH_DNA-bd_sf"/>
</dbReference>
<dbReference type="InterPro" id="IPR008920">
    <property type="entry name" value="TF_FadR/GntR_C"/>
</dbReference>
<evidence type="ECO:0000256" key="2">
    <source>
        <dbReference type="ARBA" id="ARBA00023125"/>
    </source>
</evidence>
<keyword evidence="3" id="KW-0804">Transcription</keyword>
<dbReference type="Pfam" id="PF07729">
    <property type="entry name" value="FCD"/>
    <property type="match status" value="1"/>
</dbReference>
<keyword evidence="2" id="KW-0238">DNA-binding</keyword>
<dbReference type="CDD" id="cd07377">
    <property type="entry name" value="WHTH_GntR"/>
    <property type="match status" value="1"/>
</dbReference>
<keyword evidence="6" id="KW-1185">Reference proteome</keyword>
<evidence type="ECO:0000256" key="1">
    <source>
        <dbReference type="ARBA" id="ARBA00023015"/>
    </source>
</evidence>
<feature type="domain" description="HTH gntR-type" evidence="4">
    <location>
        <begin position="1"/>
        <end position="64"/>
    </location>
</feature>
<dbReference type="Gene3D" id="1.20.120.530">
    <property type="entry name" value="GntR ligand-binding domain-like"/>
    <property type="match status" value="1"/>
</dbReference>
<dbReference type="PANTHER" id="PTHR43537:SF24">
    <property type="entry name" value="GLUCONATE OPERON TRANSCRIPTIONAL REPRESSOR"/>
    <property type="match status" value="1"/>
</dbReference>
<accession>A0A517TA49</accession>